<reference evidence="2" key="1">
    <citation type="submission" date="2020-03" db="EMBL/GenBank/DDBJ databases">
        <title>The deep terrestrial virosphere.</title>
        <authorList>
            <person name="Holmfeldt K."/>
            <person name="Nilsson E."/>
            <person name="Simone D."/>
            <person name="Lopez-Fernandez M."/>
            <person name="Wu X."/>
            <person name="de Brujin I."/>
            <person name="Lundin D."/>
            <person name="Andersson A."/>
            <person name="Bertilsson S."/>
            <person name="Dopson M."/>
        </authorList>
    </citation>
    <scope>NUCLEOTIDE SEQUENCE</scope>
    <source>
        <strain evidence="2">MM415A01903</strain>
        <strain evidence="1">MM415B00998</strain>
    </source>
</reference>
<organism evidence="2">
    <name type="scientific">viral metagenome</name>
    <dbReference type="NCBI Taxonomy" id="1070528"/>
    <lineage>
        <taxon>unclassified sequences</taxon>
        <taxon>metagenomes</taxon>
        <taxon>organismal metagenomes</taxon>
    </lineage>
</organism>
<dbReference type="AlphaFoldDB" id="A0A6M3JY60"/>
<dbReference type="EMBL" id="MT142127">
    <property type="protein sequence ID" value="QJA74889.1"/>
    <property type="molecule type" value="Genomic_DNA"/>
</dbReference>
<accession>A0A6M3JY60</accession>
<evidence type="ECO:0000313" key="2">
    <source>
        <dbReference type="EMBL" id="QJA74889.1"/>
    </source>
</evidence>
<proteinExistence type="predicted"/>
<sequence length="57" mass="6453">MDRDRPVGSGGFIEIVGTVDGMVLEHRRKGKIYDKRHISDIKETNLLTKVVKMKKGV</sequence>
<name>A0A6M3JY60_9ZZZZ</name>
<gene>
    <name evidence="2" type="ORF">MM415A01903_0002</name>
    <name evidence="1" type="ORF">MM415B00998_0028</name>
</gene>
<dbReference type="EMBL" id="MT141431">
    <property type="protein sequence ID" value="QJA61142.1"/>
    <property type="molecule type" value="Genomic_DNA"/>
</dbReference>
<protein>
    <submittedName>
        <fullName evidence="2">Uncharacterized protein</fullName>
    </submittedName>
</protein>
<evidence type="ECO:0000313" key="1">
    <source>
        <dbReference type="EMBL" id="QJA61142.1"/>
    </source>
</evidence>